<keyword evidence="4" id="KW-1185">Reference proteome</keyword>
<evidence type="ECO:0000313" key="3">
    <source>
        <dbReference type="EMBL" id="KAF3970442.1"/>
    </source>
</evidence>
<feature type="domain" description="DUF7880" evidence="2">
    <location>
        <begin position="105"/>
        <end position="231"/>
    </location>
</feature>
<dbReference type="PANTHER" id="PTHR36014">
    <property type="entry name" value="OS03G0176600 PROTEIN"/>
    <property type="match status" value="1"/>
</dbReference>
<dbReference type="PANTHER" id="PTHR36014:SF1">
    <property type="entry name" value="OS03G0176700 PROTEIN"/>
    <property type="match status" value="1"/>
</dbReference>
<name>A0A8J4RRY7_9ROSI</name>
<evidence type="ECO:0000256" key="1">
    <source>
        <dbReference type="SAM" id="Phobius"/>
    </source>
</evidence>
<dbReference type="Proteomes" id="UP000737018">
    <property type="component" value="Unassembled WGS sequence"/>
</dbReference>
<gene>
    <name evidence="3" type="ORF">CMV_005863</name>
</gene>
<dbReference type="EMBL" id="JRKL02000532">
    <property type="protein sequence ID" value="KAF3970442.1"/>
    <property type="molecule type" value="Genomic_DNA"/>
</dbReference>
<keyword evidence="1" id="KW-0812">Transmembrane</keyword>
<accession>A0A8J4RRY7</accession>
<protein>
    <recommendedName>
        <fullName evidence="2">DUF7880 domain-containing protein</fullName>
    </recommendedName>
</protein>
<feature type="transmembrane region" description="Helical" evidence="1">
    <location>
        <begin position="69"/>
        <end position="94"/>
    </location>
</feature>
<dbReference type="OrthoDB" id="512787at2759"/>
<dbReference type="Pfam" id="PF25306">
    <property type="entry name" value="DUF7880"/>
    <property type="match status" value="1"/>
</dbReference>
<evidence type="ECO:0000259" key="2">
    <source>
        <dbReference type="Pfam" id="PF25306"/>
    </source>
</evidence>
<sequence>MLCGAGMATPVHVSIKPFFDSLSFLHSLTTAKKANKSNLALTRTSCALYSASPPPSPSPPPKWRESRRLVNMSLVLSVSHFLLIPSYAMAGGFFDKYVKRKKLDPLEVYIPAVILTQLQIKDLEKSLEVDQPQYGSCRSLLRSGPAASLRVNIRAVAQYASDNGNGKTASNNVDQCLRALEDLDSLLLNASRNDPGASVESMKGKINIALNALDSLLQTVPSDVREKGKAVADSYMIREDVEPEILDPEMQKLESIL</sequence>
<reference evidence="3" key="1">
    <citation type="submission" date="2020-03" db="EMBL/GenBank/DDBJ databases">
        <title>Castanea mollissima Vanexum genome sequencing.</title>
        <authorList>
            <person name="Staton M."/>
        </authorList>
    </citation>
    <scope>NUCLEOTIDE SEQUENCE</scope>
    <source>
        <tissue evidence="3">Leaf</tissue>
    </source>
</reference>
<comment type="caution">
    <text evidence="3">The sequence shown here is derived from an EMBL/GenBank/DDBJ whole genome shotgun (WGS) entry which is preliminary data.</text>
</comment>
<keyword evidence="1" id="KW-0472">Membrane</keyword>
<keyword evidence="1" id="KW-1133">Transmembrane helix</keyword>
<organism evidence="3 4">
    <name type="scientific">Castanea mollissima</name>
    <name type="common">Chinese chestnut</name>
    <dbReference type="NCBI Taxonomy" id="60419"/>
    <lineage>
        <taxon>Eukaryota</taxon>
        <taxon>Viridiplantae</taxon>
        <taxon>Streptophyta</taxon>
        <taxon>Embryophyta</taxon>
        <taxon>Tracheophyta</taxon>
        <taxon>Spermatophyta</taxon>
        <taxon>Magnoliopsida</taxon>
        <taxon>eudicotyledons</taxon>
        <taxon>Gunneridae</taxon>
        <taxon>Pentapetalae</taxon>
        <taxon>rosids</taxon>
        <taxon>fabids</taxon>
        <taxon>Fagales</taxon>
        <taxon>Fagaceae</taxon>
        <taxon>Castanea</taxon>
    </lineage>
</organism>
<dbReference type="AlphaFoldDB" id="A0A8J4RRY7"/>
<dbReference type="InterPro" id="IPR057202">
    <property type="entry name" value="DUF7880"/>
</dbReference>
<proteinExistence type="predicted"/>
<evidence type="ECO:0000313" key="4">
    <source>
        <dbReference type="Proteomes" id="UP000737018"/>
    </source>
</evidence>